<evidence type="ECO:0000313" key="2">
    <source>
        <dbReference type="EMBL" id="CAD8637430.1"/>
    </source>
</evidence>
<feature type="region of interest" description="Disordered" evidence="1">
    <location>
        <begin position="32"/>
        <end position="55"/>
    </location>
</feature>
<evidence type="ECO:0000256" key="1">
    <source>
        <dbReference type="SAM" id="MobiDB-lite"/>
    </source>
</evidence>
<protein>
    <submittedName>
        <fullName evidence="2">Uncharacterized protein</fullName>
    </submittedName>
</protein>
<dbReference type="AlphaFoldDB" id="A0A7S0QLT5"/>
<dbReference type="EMBL" id="HBEZ01027379">
    <property type="protein sequence ID" value="CAD8637430.1"/>
    <property type="molecule type" value="Transcribed_RNA"/>
</dbReference>
<accession>A0A7S0QLT5</accession>
<gene>
    <name evidence="2" type="ORF">CCUR1050_LOCUS15114</name>
</gene>
<feature type="compositionally biased region" description="Low complexity" evidence="1">
    <location>
        <begin position="39"/>
        <end position="51"/>
    </location>
</feature>
<proteinExistence type="predicted"/>
<organism evidence="2">
    <name type="scientific">Cryptomonas curvata</name>
    <dbReference type="NCBI Taxonomy" id="233186"/>
    <lineage>
        <taxon>Eukaryota</taxon>
        <taxon>Cryptophyceae</taxon>
        <taxon>Cryptomonadales</taxon>
        <taxon>Cryptomonadaceae</taxon>
        <taxon>Cryptomonas</taxon>
    </lineage>
</organism>
<reference evidence="2" key="1">
    <citation type="submission" date="2021-01" db="EMBL/GenBank/DDBJ databases">
        <authorList>
            <person name="Corre E."/>
            <person name="Pelletier E."/>
            <person name="Niang G."/>
            <person name="Scheremetjew M."/>
            <person name="Finn R."/>
            <person name="Kale V."/>
            <person name="Holt S."/>
            <person name="Cochrane G."/>
            <person name="Meng A."/>
            <person name="Brown T."/>
            <person name="Cohen L."/>
        </authorList>
    </citation>
    <scope>NUCLEOTIDE SEQUENCE</scope>
    <source>
        <strain evidence="2">CCAP979/52</strain>
    </source>
</reference>
<name>A0A7S0QLT5_9CRYP</name>
<sequence>MAPTDPMLNSRASSVFPAHIAESNSEFIFAQPSEARLPDSSSDSESVSSTDNGLFESNGNRRDLYMISGENFGSSDITQFSDDLIRLGERLDCLSCGNAGADGAFLDSIEEDIALISDEIEAILLLPRSQPNMEISNIQVHTKIMEIRTRISAMVERVEELECRCDDNLETDS</sequence>